<keyword evidence="1" id="KW-0001">2Fe-2S</keyword>
<comment type="caution">
    <text evidence="6">The sequence shown here is derived from an EMBL/GenBank/DDBJ whole genome shotgun (WGS) entry which is preliminary data.</text>
</comment>
<dbReference type="PANTHER" id="PTHR21496:SF23">
    <property type="entry name" value="3-PHENYLPROPIONATE_CINNAMIC ACID DIOXYGENASE FERREDOXIN SUBUNIT"/>
    <property type="match status" value="1"/>
</dbReference>
<keyword evidence="4" id="KW-0411">Iron-sulfur</keyword>
<keyword evidence="2" id="KW-0479">Metal-binding</keyword>
<dbReference type="Pfam" id="PF00355">
    <property type="entry name" value="Rieske"/>
    <property type="match status" value="1"/>
</dbReference>
<reference evidence="6 7" key="1">
    <citation type="submission" date="2021-03" db="EMBL/GenBank/DDBJ databases">
        <authorList>
            <person name="Grouzdev D.S."/>
        </authorList>
    </citation>
    <scope>NUCLEOTIDE SEQUENCE [LARGE SCALE GENOMIC DNA]</scope>
    <source>
        <strain evidence="6 7">M50-1</strain>
    </source>
</reference>
<dbReference type="PANTHER" id="PTHR21496">
    <property type="entry name" value="FERREDOXIN-RELATED"/>
    <property type="match status" value="1"/>
</dbReference>
<evidence type="ECO:0000256" key="2">
    <source>
        <dbReference type="ARBA" id="ARBA00022723"/>
    </source>
</evidence>
<evidence type="ECO:0000313" key="7">
    <source>
        <dbReference type="Proteomes" id="UP001193081"/>
    </source>
</evidence>
<dbReference type="InterPro" id="IPR017941">
    <property type="entry name" value="Rieske_2Fe-2S"/>
</dbReference>
<evidence type="ECO:0000256" key="3">
    <source>
        <dbReference type="ARBA" id="ARBA00023004"/>
    </source>
</evidence>
<evidence type="ECO:0000256" key="1">
    <source>
        <dbReference type="ARBA" id="ARBA00022714"/>
    </source>
</evidence>
<gene>
    <name evidence="6" type="ORF">EYB53_002415</name>
</gene>
<protein>
    <submittedName>
        <fullName evidence="6">Rieske 2Fe-2S domain-containing protein</fullName>
    </submittedName>
</protein>
<dbReference type="SUPFAM" id="SSF50022">
    <property type="entry name" value="ISP domain"/>
    <property type="match status" value="1"/>
</dbReference>
<keyword evidence="7" id="KW-1185">Reference proteome</keyword>
<evidence type="ECO:0000313" key="6">
    <source>
        <dbReference type="EMBL" id="MBP1464554.1"/>
    </source>
</evidence>
<dbReference type="Proteomes" id="UP001193081">
    <property type="component" value="Unassembled WGS sequence"/>
</dbReference>
<keyword evidence="3" id="KW-0408">Iron</keyword>
<feature type="domain" description="Rieske" evidence="5">
    <location>
        <begin position="5"/>
        <end position="101"/>
    </location>
</feature>
<evidence type="ECO:0000259" key="5">
    <source>
        <dbReference type="PROSITE" id="PS51296"/>
    </source>
</evidence>
<proteinExistence type="predicted"/>
<dbReference type="EMBL" id="SIJK02000003">
    <property type="protein sequence ID" value="MBP1464554.1"/>
    <property type="molecule type" value="Genomic_DNA"/>
</dbReference>
<evidence type="ECO:0000256" key="4">
    <source>
        <dbReference type="ARBA" id="ARBA00023014"/>
    </source>
</evidence>
<organism evidence="6 7">
    <name type="scientific">Candidatus Chloroploca mongolica</name>
    <dbReference type="NCBI Taxonomy" id="2528176"/>
    <lineage>
        <taxon>Bacteria</taxon>
        <taxon>Bacillati</taxon>
        <taxon>Chloroflexota</taxon>
        <taxon>Chloroflexia</taxon>
        <taxon>Chloroflexales</taxon>
        <taxon>Chloroflexineae</taxon>
        <taxon>Oscillochloridaceae</taxon>
        <taxon>Candidatus Chloroploca</taxon>
    </lineage>
</organism>
<dbReference type="PROSITE" id="PS51296">
    <property type="entry name" value="RIESKE"/>
    <property type="match status" value="1"/>
</dbReference>
<dbReference type="Gene3D" id="2.102.10.10">
    <property type="entry name" value="Rieske [2Fe-2S] iron-sulphur domain"/>
    <property type="match status" value="1"/>
</dbReference>
<accession>A0ABS4D542</accession>
<dbReference type="InterPro" id="IPR036922">
    <property type="entry name" value="Rieske_2Fe-2S_sf"/>
</dbReference>
<sequence length="107" mass="11539">MAGEWVEIGEANQLAPGQLIYAAIEGLPVTVANVDGTLYAFSDACRHEGGPLSAGVLIGATITCPWHGWAYDVRTGKSLVPPVGLRLATYPVRICDDTIWIEIDWEQ</sequence>
<name>A0ABS4D542_9CHLR</name>